<dbReference type="EMBL" id="GBXM01035511">
    <property type="protein sequence ID" value="JAH73066.1"/>
    <property type="molecule type" value="Transcribed_RNA"/>
</dbReference>
<proteinExistence type="predicted"/>
<reference evidence="1" key="1">
    <citation type="submission" date="2014-11" db="EMBL/GenBank/DDBJ databases">
        <authorList>
            <person name="Amaro Gonzalez C."/>
        </authorList>
    </citation>
    <scope>NUCLEOTIDE SEQUENCE</scope>
</reference>
<dbReference type="AlphaFoldDB" id="A0A0E9V4Y8"/>
<protein>
    <submittedName>
        <fullName evidence="1">Uncharacterized protein</fullName>
    </submittedName>
</protein>
<sequence length="26" mass="3069">MKTPEKTCRGGQARSLMRFRRIFNLA</sequence>
<organism evidence="1">
    <name type="scientific">Anguilla anguilla</name>
    <name type="common">European freshwater eel</name>
    <name type="synonym">Muraena anguilla</name>
    <dbReference type="NCBI Taxonomy" id="7936"/>
    <lineage>
        <taxon>Eukaryota</taxon>
        <taxon>Metazoa</taxon>
        <taxon>Chordata</taxon>
        <taxon>Craniata</taxon>
        <taxon>Vertebrata</taxon>
        <taxon>Euteleostomi</taxon>
        <taxon>Actinopterygii</taxon>
        <taxon>Neopterygii</taxon>
        <taxon>Teleostei</taxon>
        <taxon>Anguilliformes</taxon>
        <taxon>Anguillidae</taxon>
        <taxon>Anguilla</taxon>
    </lineage>
</organism>
<name>A0A0E9V4Y8_ANGAN</name>
<reference evidence="1" key="2">
    <citation type="journal article" date="2015" name="Fish Shellfish Immunol.">
        <title>Early steps in the European eel (Anguilla anguilla)-Vibrio vulnificus interaction in the gills: Role of the RtxA13 toxin.</title>
        <authorList>
            <person name="Callol A."/>
            <person name="Pajuelo D."/>
            <person name="Ebbesson L."/>
            <person name="Teles M."/>
            <person name="MacKenzie S."/>
            <person name="Amaro C."/>
        </authorList>
    </citation>
    <scope>NUCLEOTIDE SEQUENCE</scope>
</reference>
<accession>A0A0E9V4Y8</accession>
<evidence type="ECO:0000313" key="1">
    <source>
        <dbReference type="EMBL" id="JAH73066.1"/>
    </source>
</evidence>